<dbReference type="InterPro" id="IPR009057">
    <property type="entry name" value="Homeodomain-like_sf"/>
</dbReference>
<dbReference type="Pfam" id="PF01965">
    <property type="entry name" value="DJ-1_PfpI"/>
    <property type="match status" value="1"/>
</dbReference>
<dbReference type="RefSeq" id="WP_114208098.1">
    <property type="nucleotide sequence ID" value="NZ_CP030840.1"/>
</dbReference>
<dbReference type="PANTHER" id="PTHR43130:SF3">
    <property type="entry name" value="HTH-TYPE TRANSCRIPTIONAL REGULATOR RV1931C"/>
    <property type="match status" value="1"/>
</dbReference>
<sequence length="341" mass="38431">MTERRHPVIAFLVPSPFEILDLTGPVSVFERATKNGERHYLIQILSTRSGGTVETAGGMSIGNALKFSDYVGPIDTLIAIGGDGAVAEQSPELPKWLQERAPYIRRIASICTGAFILAGAGLLDGHRVATHWLWCDLFKNRYKHLRVERDPIFIKEGKFYTTAGVTAGIDLSLALVEEDLGHAVAAEIARILVLFLRRPGGQSQYSTLLAQQEEIEDARMRDLPVWVKAHLNRKLDVEDLARAAAMSPRTFMRQFKTQFDTTPARWVQSLRVEAVMQHLEERSTSLSKIAHMTGFRDEQALRRALRQQIGLTPNQYRERFGELGRDRGLLPERLFEDEARV</sequence>
<dbReference type="InterPro" id="IPR002818">
    <property type="entry name" value="DJ-1/PfpI"/>
</dbReference>
<keyword evidence="2" id="KW-0804">Transcription</keyword>
<dbReference type="AlphaFoldDB" id="A0A2Z5G1Q1"/>
<dbReference type="Gene3D" id="3.40.50.880">
    <property type="match status" value="1"/>
</dbReference>
<feature type="domain" description="HTH araC/xylS-type" evidence="3">
    <location>
        <begin position="221"/>
        <end position="319"/>
    </location>
</feature>
<evidence type="ECO:0000259" key="3">
    <source>
        <dbReference type="PROSITE" id="PS01124"/>
    </source>
</evidence>
<protein>
    <submittedName>
        <fullName evidence="4">Transcriptional regulator containing an amidase domain and an AraC-type DNA-binding HTH domain</fullName>
    </submittedName>
</protein>
<dbReference type="SMART" id="SM00342">
    <property type="entry name" value="HTH_ARAC"/>
    <property type="match status" value="1"/>
</dbReference>
<dbReference type="Proteomes" id="UP000253606">
    <property type="component" value="Chromosome"/>
</dbReference>
<dbReference type="PROSITE" id="PS01124">
    <property type="entry name" value="HTH_ARAC_FAMILY_2"/>
    <property type="match status" value="1"/>
</dbReference>
<dbReference type="PANTHER" id="PTHR43130">
    <property type="entry name" value="ARAC-FAMILY TRANSCRIPTIONAL REGULATOR"/>
    <property type="match status" value="1"/>
</dbReference>
<reference evidence="4 5" key="1">
    <citation type="journal article" date="2018" name="Front. Microbiol.">
        <title>Hydrolytic Capabilities as a Key to Environmental Success: Chitinolytic and Cellulolytic Acidobacteria From Acidic Sub-arctic Soils and Boreal Peatlands.</title>
        <authorList>
            <person name="Belova S.E."/>
            <person name="Ravin N.V."/>
            <person name="Pankratov T.A."/>
            <person name="Rakitin A.L."/>
            <person name="Ivanova A.A."/>
            <person name="Beletsky A.V."/>
            <person name="Mardanov A.V."/>
            <person name="Sinninghe Damste J.S."/>
            <person name="Dedysh S.N."/>
        </authorList>
    </citation>
    <scope>NUCLEOTIDE SEQUENCE [LARGE SCALE GENOMIC DNA]</scope>
    <source>
        <strain evidence="4 5">SBC82</strain>
    </source>
</reference>
<dbReference type="Pfam" id="PF12833">
    <property type="entry name" value="HTH_18"/>
    <property type="match status" value="1"/>
</dbReference>
<proteinExistence type="predicted"/>
<evidence type="ECO:0000313" key="4">
    <source>
        <dbReference type="EMBL" id="AXC13008.1"/>
    </source>
</evidence>
<keyword evidence="5" id="KW-1185">Reference proteome</keyword>
<dbReference type="InterPro" id="IPR029062">
    <property type="entry name" value="Class_I_gatase-like"/>
</dbReference>
<dbReference type="Gene3D" id="1.10.10.60">
    <property type="entry name" value="Homeodomain-like"/>
    <property type="match status" value="1"/>
</dbReference>
<keyword evidence="1" id="KW-0805">Transcription regulation</keyword>
<dbReference type="SUPFAM" id="SSF52317">
    <property type="entry name" value="Class I glutamine amidotransferase-like"/>
    <property type="match status" value="1"/>
</dbReference>
<keyword evidence="4" id="KW-0238">DNA-binding</keyword>
<gene>
    <name evidence="4" type="ORF">ACPOL_3729</name>
</gene>
<dbReference type="InterPro" id="IPR052158">
    <property type="entry name" value="INH-QAR"/>
</dbReference>
<dbReference type="OrthoDB" id="6382410at2"/>
<dbReference type="GO" id="GO:0043565">
    <property type="term" value="F:sequence-specific DNA binding"/>
    <property type="evidence" value="ECO:0007669"/>
    <property type="project" value="InterPro"/>
</dbReference>
<dbReference type="EMBL" id="CP030840">
    <property type="protein sequence ID" value="AXC13008.1"/>
    <property type="molecule type" value="Genomic_DNA"/>
</dbReference>
<evidence type="ECO:0000256" key="2">
    <source>
        <dbReference type="ARBA" id="ARBA00023163"/>
    </source>
</evidence>
<accession>A0A2Z5G1Q1</accession>
<dbReference type="KEGG" id="abas:ACPOL_3729"/>
<dbReference type="SUPFAM" id="SSF46689">
    <property type="entry name" value="Homeodomain-like"/>
    <property type="match status" value="2"/>
</dbReference>
<dbReference type="CDD" id="cd03137">
    <property type="entry name" value="GATase1_AraC_1"/>
    <property type="match status" value="1"/>
</dbReference>
<organism evidence="4 5">
    <name type="scientific">Acidisarcina polymorpha</name>
    <dbReference type="NCBI Taxonomy" id="2211140"/>
    <lineage>
        <taxon>Bacteria</taxon>
        <taxon>Pseudomonadati</taxon>
        <taxon>Acidobacteriota</taxon>
        <taxon>Terriglobia</taxon>
        <taxon>Terriglobales</taxon>
        <taxon>Acidobacteriaceae</taxon>
        <taxon>Acidisarcina</taxon>
    </lineage>
</organism>
<name>A0A2Z5G1Q1_9BACT</name>
<evidence type="ECO:0000313" key="5">
    <source>
        <dbReference type="Proteomes" id="UP000253606"/>
    </source>
</evidence>
<dbReference type="GO" id="GO:0003700">
    <property type="term" value="F:DNA-binding transcription factor activity"/>
    <property type="evidence" value="ECO:0007669"/>
    <property type="project" value="InterPro"/>
</dbReference>
<dbReference type="InterPro" id="IPR018060">
    <property type="entry name" value="HTH_AraC"/>
</dbReference>
<evidence type="ECO:0000256" key="1">
    <source>
        <dbReference type="ARBA" id="ARBA00023015"/>
    </source>
</evidence>